<dbReference type="KEGG" id="xyl:ET495_17385"/>
<organism evidence="2 3">
    <name type="scientific">Xylanimonas allomyrinae</name>
    <dbReference type="NCBI Taxonomy" id="2509459"/>
    <lineage>
        <taxon>Bacteria</taxon>
        <taxon>Bacillati</taxon>
        <taxon>Actinomycetota</taxon>
        <taxon>Actinomycetes</taxon>
        <taxon>Micrococcales</taxon>
        <taxon>Promicromonosporaceae</taxon>
        <taxon>Xylanimonas</taxon>
    </lineage>
</organism>
<dbReference type="RefSeq" id="WP_129206130.1">
    <property type="nucleotide sequence ID" value="NZ_CP035496.1"/>
</dbReference>
<dbReference type="AlphaFoldDB" id="A0A4P6EQ96"/>
<evidence type="ECO:0008006" key="4">
    <source>
        <dbReference type="Google" id="ProtNLM"/>
    </source>
</evidence>
<keyword evidence="2" id="KW-0614">Plasmid</keyword>
<feature type="coiled-coil region" evidence="1">
    <location>
        <begin position="96"/>
        <end position="176"/>
    </location>
</feature>
<keyword evidence="1" id="KW-0175">Coiled coil</keyword>
<gene>
    <name evidence="2" type="ORF">ET495_17385</name>
</gene>
<keyword evidence="3" id="KW-1185">Reference proteome</keyword>
<accession>A0A4P6EQ96</accession>
<evidence type="ECO:0000256" key="1">
    <source>
        <dbReference type="SAM" id="Coils"/>
    </source>
</evidence>
<geneLocation type="plasmid" evidence="2">
    <name>unnamed1</name>
</geneLocation>
<name>A0A4P6EQ96_9MICO</name>
<protein>
    <recommendedName>
        <fullName evidence="4">KfrA N-terminal DNA-binding domain-containing protein</fullName>
    </recommendedName>
</protein>
<dbReference type="GeneID" id="39493972"/>
<dbReference type="EMBL" id="CP035496">
    <property type="protein sequence ID" value="QAY64994.1"/>
    <property type="molecule type" value="Genomic_DNA"/>
</dbReference>
<sequence>MTTTQQDPAAKARQAAEDLAAAGLPVTARAVQKRAGVRSTVAADAAREHAEALAAAGQVPDVPDVVDGRFRAIWREAYVLARAEFGEDVARWAQRIEDTTAEKDEVAADLAAAEAARDDLAERLERERVDLAAARDDLAAVRERAETDRAAHDVATKELRDALDRARQELATAQADTAAAVSRAETLQTVIDHIKPAQAKP</sequence>
<reference evidence="2 3" key="1">
    <citation type="submission" date="2019-01" db="EMBL/GenBank/DDBJ databases">
        <title>Genome sequencing of strain 2JSPR-7.</title>
        <authorList>
            <person name="Heo J."/>
            <person name="Kim S.-J."/>
            <person name="Kim J.-S."/>
            <person name="Hong S.-B."/>
            <person name="Kwon S.-W."/>
        </authorList>
    </citation>
    <scope>NUCLEOTIDE SEQUENCE [LARGE SCALE GENOMIC DNA]</scope>
    <source>
        <strain evidence="2 3">2JSPR-7</strain>
        <plasmid evidence="2 3">unnamed1</plasmid>
    </source>
</reference>
<evidence type="ECO:0000313" key="3">
    <source>
        <dbReference type="Proteomes" id="UP000291758"/>
    </source>
</evidence>
<dbReference type="Proteomes" id="UP000291758">
    <property type="component" value="Plasmid unnamed1"/>
</dbReference>
<evidence type="ECO:0000313" key="2">
    <source>
        <dbReference type="EMBL" id="QAY64994.1"/>
    </source>
</evidence>
<proteinExistence type="predicted"/>